<dbReference type="Proteomes" id="UP000093111">
    <property type="component" value="Plasmid pF5.1c"/>
</dbReference>
<accession>A0A1C7P801</accession>
<gene>
    <name evidence="1" type="ORF">ADU59_01540</name>
</gene>
<organism evidence="1 2">
    <name type="scientific">Pararhizobium polonicum</name>
    <dbReference type="NCBI Taxonomy" id="1612624"/>
    <lineage>
        <taxon>Bacteria</taxon>
        <taxon>Pseudomonadati</taxon>
        <taxon>Pseudomonadota</taxon>
        <taxon>Alphaproteobacteria</taxon>
        <taxon>Hyphomicrobiales</taxon>
        <taxon>Rhizobiaceae</taxon>
        <taxon>Rhizobium/Agrobacterium group</taxon>
        <taxon>Pararhizobium</taxon>
    </lineage>
</organism>
<dbReference type="AlphaFoldDB" id="A0A1C7P801"/>
<keyword evidence="2" id="KW-1185">Reference proteome</keyword>
<dbReference type="OrthoDB" id="7467461at2"/>
<keyword evidence="1" id="KW-0614">Plasmid</keyword>
<evidence type="ECO:0000313" key="1">
    <source>
        <dbReference type="EMBL" id="OBZ97321.1"/>
    </source>
</evidence>
<reference evidence="1 2" key="1">
    <citation type="journal article" date="2016" name="Syst. Appl. Microbiol.">
        <title>Pararhizobium polonicum sp. nov. isolated from tumors on stone fruit rootstocks.</title>
        <authorList>
            <person name="Pulawska J."/>
            <person name="Kuzmanovic N."/>
            <person name="Willems A."/>
            <person name="Pothier J.F."/>
        </authorList>
    </citation>
    <scope>NUCLEOTIDE SEQUENCE [LARGE SCALE GENOMIC DNA]</scope>
    <source>
        <strain evidence="1 2">F5.1</strain>
        <plasmid evidence="1">pF5.1c</plasmid>
    </source>
</reference>
<proteinExistence type="predicted"/>
<geneLocation type="plasmid" evidence="2">
    <name>pf5.1c</name>
</geneLocation>
<sequence length="236" mass="26612">MFEQIGAVLERAPADRERTPVRRQSRARGRCEGVFWRRTNRQDVRTIVLAARRYELAGRQPGARNGPLGGVAIELLELFANLVDFRTGRLEPSIDTLMLKLRRSRDAIVRALKHLRAHGFLDWLRRYELTGNEGRGPQVKQASNAYRMSLPDCARQILGRWGMTPPVPDDRVQAEAERAASIEAHRTSLDIEARTLFDVGDNPLGQALARLGKAINLRESARQTESPSGSINNRKE</sequence>
<dbReference type="RefSeq" id="WP_068951022.1">
    <property type="nucleotide sequence ID" value="NZ_CM004504.1"/>
</dbReference>
<name>A0A1C7P801_9HYPH</name>
<comment type="caution">
    <text evidence="1">The sequence shown here is derived from an EMBL/GenBank/DDBJ whole genome shotgun (WGS) entry which is preliminary data.</text>
</comment>
<evidence type="ECO:0000313" key="2">
    <source>
        <dbReference type="Proteomes" id="UP000093111"/>
    </source>
</evidence>
<protein>
    <submittedName>
        <fullName evidence="1">Replication protein A</fullName>
    </submittedName>
</protein>
<dbReference type="EMBL" id="LGLV01000003">
    <property type="protein sequence ID" value="OBZ97321.1"/>
    <property type="molecule type" value="Genomic_DNA"/>
</dbReference>
<dbReference type="PATRIC" id="fig|1612624.7.peg.321"/>